<proteinExistence type="predicted"/>
<evidence type="ECO:0000313" key="2">
    <source>
        <dbReference type="Proteomes" id="UP000323632"/>
    </source>
</evidence>
<reference evidence="1 2" key="1">
    <citation type="submission" date="2019-09" db="EMBL/GenBank/DDBJ databases">
        <title>Genome sequence and assembly of Taibaiella sp.</title>
        <authorList>
            <person name="Chhetri G."/>
        </authorList>
    </citation>
    <scope>NUCLEOTIDE SEQUENCE [LARGE SCALE GENOMIC DNA]</scope>
    <source>
        <strain evidence="1 2">KVB11</strain>
    </source>
</reference>
<accession>A0A5M6CPG1</accession>
<protein>
    <submittedName>
        <fullName evidence="1">Uncharacterized protein</fullName>
    </submittedName>
</protein>
<name>A0A5M6CPG1_9BACT</name>
<dbReference type="EMBL" id="VWSH01000001">
    <property type="protein sequence ID" value="KAA5537034.1"/>
    <property type="molecule type" value="Genomic_DNA"/>
</dbReference>
<evidence type="ECO:0000313" key="1">
    <source>
        <dbReference type="EMBL" id="KAA5537034.1"/>
    </source>
</evidence>
<comment type="caution">
    <text evidence="1">The sequence shown here is derived from an EMBL/GenBank/DDBJ whole genome shotgun (WGS) entry which is preliminary data.</text>
</comment>
<gene>
    <name evidence="1" type="ORF">F0919_05005</name>
</gene>
<dbReference type="AlphaFoldDB" id="A0A5M6CPG1"/>
<keyword evidence="2" id="KW-1185">Reference proteome</keyword>
<dbReference type="Proteomes" id="UP000323632">
    <property type="component" value="Unassembled WGS sequence"/>
</dbReference>
<organism evidence="1 2">
    <name type="scientific">Taibaiella lutea</name>
    <dbReference type="NCBI Taxonomy" id="2608001"/>
    <lineage>
        <taxon>Bacteria</taxon>
        <taxon>Pseudomonadati</taxon>
        <taxon>Bacteroidota</taxon>
        <taxon>Chitinophagia</taxon>
        <taxon>Chitinophagales</taxon>
        <taxon>Chitinophagaceae</taxon>
        <taxon>Taibaiella</taxon>
    </lineage>
</organism>
<sequence length="67" mass="8318">MKYLILFEEFEDHRKTFHKMSREEFEEYKKKHELTDEQMDGLEELNKKYGLGFDSEFTKMDVKVRCM</sequence>